<dbReference type="InterPro" id="IPR050113">
    <property type="entry name" value="Ub_conjugating_enzyme"/>
</dbReference>
<dbReference type="AlphaFoldDB" id="A0AAW1LNL5"/>
<proteinExistence type="predicted"/>
<keyword evidence="1" id="KW-1133">Transmembrane helix</keyword>
<dbReference type="CDD" id="cd23799">
    <property type="entry name" value="UBCc_UBE2J"/>
    <property type="match status" value="1"/>
</dbReference>
<evidence type="ECO:0000259" key="2">
    <source>
        <dbReference type="PROSITE" id="PS50127"/>
    </source>
</evidence>
<feature type="domain" description="UBC core" evidence="2">
    <location>
        <begin position="13"/>
        <end position="163"/>
    </location>
</feature>
<gene>
    <name evidence="3" type="ORF">QE152_g12747</name>
</gene>
<dbReference type="Gene3D" id="3.10.110.10">
    <property type="entry name" value="Ubiquitin Conjugating Enzyme"/>
    <property type="match status" value="1"/>
</dbReference>
<dbReference type="PROSITE" id="PS50127">
    <property type="entry name" value="UBC_2"/>
    <property type="match status" value="1"/>
</dbReference>
<protein>
    <submittedName>
        <fullName evidence="3">Ubiquitin-conjugating enzyme</fullName>
    </submittedName>
</protein>
<dbReference type="SUPFAM" id="SSF54495">
    <property type="entry name" value="UBC-like"/>
    <property type="match status" value="1"/>
</dbReference>
<dbReference type="FunFam" id="3.10.110.10:FF:000086">
    <property type="entry name" value="Ubiquitin-conjugating enzyme E2 J1"/>
    <property type="match status" value="1"/>
</dbReference>
<accession>A0AAW1LNL5</accession>
<dbReference type="SMART" id="SM00212">
    <property type="entry name" value="UBCc"/>
    <property type="match status" value="1"/>
</dbReference>
<name>A0AAW1LNL5_POPJA</name>
<dbReference type="InterPro" id="IPR000608">
    <property type="entry name" value="UBC"/>
</dbReference>
<dbReference type="PANTHER" id="PTHR24067">
    <property type="entry name" value="UBIQUITIN-CONJUGATING ENZYME E2"/>
    <property type="match status" value="1"/>
</dbReference>
<keyword evidence="1" id="KW-0812">Transmembrane</keyword>
<evidence type="ECO:0000313" key="3">
    <source>
        <dbReference type="EMBL" id="KAK9736156.1"/>
    </source>
</evidence>
<dbReference type="Proteomes" id="UP001458880">
    <property type="component" value="Unassembled WGS sequence"/>
</dbReference>
<keyword evidence="1" id="KW-0472">Membrane</keyword>
<comment type="caution">
    <text evidence="3">The sequence shown here is derived from an EMBL/GenBank/DDBJ whole genome shotgun (WGS) entry which is preliminary data.</text>
</comment>
<evidence type="ECO:0000256" key="1">
    <source>
        <dbReference type="SAM" id="Phobius"/>
    </source>
</evidence>
<keyword evidence="4" id="KW-1185">Reference proteome</keyword>
<dbReference type="Pfam" id="PF00179">
    <property type="entry name" value="UQ_con"/>
    <property type="match status" value="1"/>
</dbReference>
<dbReference type="EMBL" id="JASPKY010000118">
    <property type="protein sequence ID" value="KAK9736156.1"/>
    <property type="molecule type" value="Genomic_DNA"/>
</dbReference>
<dbReference type="InterPro" id="IPR016135">
    <property type="entry name" value="UBQ-conjugating_enzyme/RWD"/>
</dbReference>
<reference evidence="3 4" key="1">
    <citation type="journal article" date="2024" name="BMC Genomics">
        <title>De novo assembly and annotation of Popillia japonica's genome with initial clues to its potential as an invasive pest.</title>
        <authorList>
            <person name="Cucini C."/>
            <person name="Boschi S."/>
            <person name="Funari R."/>
            <person name="Cardaioli E."/>
            <person name="Iannotti N."/>
            <person name="Marturano G."/>
            <person name="Paoli F."/>
            <person name="Bruttini M."/>
            <person name="Carapelli A."/>
            <person name="Frati F."/>
            <person name="Nardi F."/>
        </authorList>
    </citation>
    <scope>NUCLEOTIDE SEQUENCE [LARGE SCALE GENOMIC DNA]</scope>
    <source>
        <strain evidence="3">DMR45628</strain>
    </source>
</reference>
<feature type="transmembrane region" description="Helical" evidence="1">
    <location>
        <begin position="260"/>
        <end position="281"/>
    </location>
</feature>
<organism evidence="3 4">
    <name type="scientific">Popillia japonica</name>
    <name type="common">Japanese beetle</name>
    <dbReference type="NCBI Taxonomy" id="7064"/>
    <lineage>
        <taxon>Eukaryota</taxon>
        <taxon>Metazoa</taxon>
        <taxon>Ecdysozoa</taxon>
        <taxon>Arthropoda</taxon>
        <taxon>Hexapoda</taxon>
        <taxon>Insecta</taxon>
        <taxon>Pterygota</taxon>
        <taxon>Neoptera</taxon>
        <taxon>Endopterygota</taxon>
        <taxon>Coleoptera</taxon>
        <taxon>Polyphaga</taxon>
        <taxon>Scarabaeiformia</taxon>
        <taxon>Scarabaeidae</taxon>
        <taxon>Rutelinae</taxon>
        <taxon>Popillia</taxon>
    </lineage>
</organism>
<evidence type="ECO:0000313" key="4">
    <source>
        <dbReference type="Proteomes" id="UP001458880"/>
    </source>
</evidence>
<sequence length="283" mass="31870">MTDLQSKYNLKSPGVKRLMREALELAEPTEEYHACPLDDNLFEWHFTVRGPQGTEFDGGLYHGRILLPTQYPMQPPNIILLTPNGRFEVNKKICLSISGYHPESWQPSWSIRTALLALIAFMPTPAAGTVGSLDYTPEERKVLARKSRSFECHTCGPVANKLAEGQGKRLGGDILTAEETSLLKQISLKGEDENRLQEKGENVVTVTARSDDCKESGEAVETEIRQRLVPAEITEEEPVCVARQDSILQTSIQRSNRDRVWSAVIWAIISMITLLVIRRFFFL</sequence>